<evidence type="ECO:0000313" key="5">
    <source>
        <dbReference type="Proteomes" id="UP000622648"/>
    </source>
</evidence>
<evidence type="ECO:0000313" key="3">
    <source>
        <dbReference type="EMBL" id="TCO26703.1"/>
    </source>
</evidence>
<protein>
    <submittedName>
        <fullName evidence="3">Catechol 2,3-dioxygenase-like lactoylglutathione lyase family enzyme</fullName>
    </submittedName>
    <submittedName>
        <fullName evidence="2">Virulence protein</fullName>
    </submittedName>
</protein>
<dbReference type="InterPro" id="IPR050383">
    <property type="entry name" value="GlyoxalaseI/FosfomycinResist"/>
</dbReference>
<dbReference type="GO" id="GO:0016829">
    <property type="term" value="F:lyase activity"/>
    <property type="evidence" value="ECO:0007669"/>
    <property type="project" value="UniProtKB-KW"/>
</dbReference>
<dbReference type="Gene3D" id="3.10.180.10">
    <property type="entry name" value="2,3-Dihydroxybiphenyl 1,2-Dioxygenase, domain 1"/>
    <property type="match status" value="1"/>
</dbReference>
<gene>
    <name evidence="2" type="primary">glod5</name>
    <name evidence="3" type="ORF">EV200_10333</name>
    <name evidence="2" type="ORF">GCM10011413_22770</name>
</gene>
<dbReference type="Pfam" id="PF00903">
    <property type="entry name" value="Glyoxalase"/>
    <property type="match status" value="1"/>
</dbReference>
<organism evidence="3 4">
    <name type="scientific">Pedobacter psychrotolerans</name>
    <dbReference type="NCBI Taxonomy" id="1843235"/>
    <lineage>
        <taxon>Bacteria</taxon>
        <taxon>Pseudomonadati</taxon>
        <taxon>Bacteroidota</taxon>
        <taxon>Sphingobacteriia</taxon>
        <taxon>Sphingobacteriales</taxon>
        <taxon>Sphingobacteriaceae</taxon>
        <taxon>Pedobacter</taxon>
    </lineage>
</organism>
<evidence type="ECO:0000313" key="2">
    <source>
        <dbReference type="EMBL" id="GGE55842.1"/>
    </source>
</evidence>
<feature type="domain" description="VOC" evidence="1">
    <location>
        <begin position="5"/>
        <end position="125"/>
    </location>
</feature>
<reference evidence="3 4" key="3">
    <citation type="submission" date="2019-03" db="EMBL/GenBank/DDBJ databases">
        <title>Genomic Encyclopedia of Type Strains, Phase IV (KMG-IV): sequencing the most valuable type-strain genomes for metagenomic binning, comparative biology and taxonomic classification.</title>
        <authorList>
            <person name="Goeker M."/>
        </authorList>
    </citation>
    <scope>NUCLEOTIDE SEQUENCE [LARGE SCALE GENOMIC DNA]</scope>
    <source>
        <strain evidence="3 4">DSM 103236</strain>
    </source>
</reference>
<keyword evidence="3" id="KW-0560">Oxidoreductase</keyword>
<accession>A0A4R2HIE8</accession>
<dbReference type="GO" id="GO:0051213">
    <property type="term" value="F:dioxygenase activity"/>
    <property type="evidence" value="ECO:0007669"/>
    <property type="project" value="UniProtKB-KW"/>
</dbReference>
<sequence length="132" mass="14918">MKVSNLDNLVLTVVNMESTCKFYTNALGMEVVEFDENRKALKFGNQKINLHQYGDEIATKAFKPTPGSADLCFITDQPIEEVLHELKQCCIEIENDPVERTGANGKIRSVYLRDPDLNLIEISNYIIHSSNP</sequence>
<dbReference type="Proteomes" id="UP000295684">
    <property type="component" value="Unassembled WGS sequence"/>
</dbReference>
<dbReference type="InterPro" id="IPR037523">
    <property type="entry name" value="VOC_core"/>
</dbReference>
<keyword evidence="3" id="KW-0223">Dioxygenase</keyword>
<comment type="caution">
    <text evidence="3">The sequence shown here is derived from an EMBL/GenBank/DDBJ whole genome shotgun (WGS) entry which is preliminary data.</text>
</comment>
<dbReference type="PANTHER" id="PTHR21366">
    <property type="entry name" value="GLYOXALASE FAMILY PROTEIN"/>
    <property type="match status" value="1"/>
</dbReference>
<dbReference type="RefSeq" id="WP_132530774.1">
    <property type="nucleotide sequence ID" value="NZ_BMJO01000004.1"/>
</dbReference>
<dbReference type="EMBL" id="BMJO01000004">
    <property type="protein sequence ID" value="GGE55842.1"/>
    <property type="molecule type" value="Genomic_DNA"/>
</dbReference>
<dbReference type="Proteomes" id="UP000622648">
    <property type="component" value="Unassembled WGS sequence"/>
</dbReference>
<reference evidence="2" key="4">
    <citation type="submission" date="2024-05" db="EMBL/GenBank/DDBJ databases">
        <authorList>
            <person name="Sun Q."/>
            <person name="Zhou Y."/>
        </authorList>
    </citation>
    <scope>NUCLEOTIDE SEQUENCE</scope>
    <source>
        <strain evidence="2">CGMCC 1.15644</strain>
    </source>
</reference>
<keyword evidence="3" id="KW-0456">Lyase</keyword>
<dbReference type="AlphaFoldDB" id="A0A4R2HIE8"/>
<dbReference type="PROSITE" id="PS51819">
    <property type="entry name" value="VOC"/>
    <property type="match status" value="1"/>
</dbReference>
<dbReference type="OrthoDB" id="192739at2"/>
<reference evidence="2" key="1">
    <citation type="journal article" date="2014" name="Int. J. Syst. Evol. Microbiol.">
        <title>Complete genome of a new Firmicutes species belonging to the dominant human colonic microbiota ('Ruminococcus bicirculans') reveals two chromosomes and a selective capacity to utilize plant glucans.</title>
        <authorList>
            <consortium name="NISC Comparative Sequencing Program"/>
            <person name="Wegmann U."/>
            <person name="Louis P."/>
            <person name="Goesmann A."/>
            <person name="Henrissat B."/>
            <person name="Duncan S.H."/>
            <person name="Flint H.J."/>
        </authorList>
    </citation>
    <scope>NUCLEOTIDE SEQUENCE</scope>
    <source>
        <strain evidence="2">CGMCC 1.15644</strain>
    </source>
</reference>
<dbReference type="CDD" id="cd07253">
    <property type="entry name" value="GLOD5"/>
    <property type="match status" value="1"/>
</dbReference>
<dbReference type="PANTHER" id="PTHR21366:SF14">
    <property type="entry name" value="GLYOXALASE DOMAIN-CONTAINING PROTEIN 5"/>
    <property type="match status" value="1"/>
</dbReference>
<dbReference type="InterPro" id="IPR029068">
    <property type="entry name" value="Glyas_Bleomycin-R_OHBP_Dase"/>
</dbReference>
<name>A0A4R2HIE8_9SPHI</name>
<reference evidence="5" key="2">
    <citation type="journal article" date="2019" name="Int. J. Syst. Evol. Microbiol.">
        <title>The Global Catalogue of Microorganisms (GCM) 10K type strain sequencing project: providing services to taxonomists for standard genome sequencing and annotation.</title>
        <authorList>
            <consortium name="The Broad Institute Genomics Platform"/>
            <consortium name="The Broad Institute Genome Sequencing Center for Infectious Disease"/>
            <person name="Wu L."/>
            <person name="Ma J."/>
        </authorList>
    </citation>
    <scope>NUCLEOTIDE SEQUENCE [LARGE SCALE GENOMIC DNA]</scope>
    <source>
        <strain evidence="5">CGMCC 1.15644</strain>
    </source>
</reference>
<evidence type="ECO:0000313" key="4">
    <source>
        <dbReference type="Proteomes" id="UP000295684"/>
    </source>
</evidence>
<keyword evidence="5" id="KW-1185">Reference proteome</keyword>
<dbReference type="SUPFAM" id="SSF54593">
    <property type="entry name" value="Glyoxalase/Bleomycin resistance protein/Dihydroxybiphenyl dioxygenase"/>
    <property type="match status" value="1"/>
</dbReference>
<dbReference type="InterPro" id="IPR004360">
    <property type="entry name" value="Glyas_Fos-R_dOase_dom"/>
</dbReference>
<dbReference type="EMBL" id="SLWO01000003">
    <property type="protein sequence ID" value="TCO26703.1"/>
    <property type="molecule type" value="Genomic_DNA"/>
</dbReference>
<evidence type="ECO:0000259" key="1">
    <source>
        <dbReference type="PROSITE" id="PS51819"/>
    </source>
</evidence>
<proteinExistence type="predicted"/>